<comment type="caution">
    <text evidence="1">The sequence shown here is derived from an EMBL/GenBank/DDBJ whole genome shotgun (WGS) entry which is preliminary data.</text>
</comment>
<name>A0AAU9PFL0_9ASTR</name>
<dbReference type="AlphaFoldDB" id="A0AAU9PFL0"/>
<accession>A0AAU9PFL0</accession>
<dbReference type="Proteomes" id="UP001157418">
    <property type="component" value="Unassembled WGS sequence"/>
</dbReference>
<evidence type="ECO:0000313" key="2">
    <source>
        <dbReference type="Proteomes" id="UP001157418"/>
    </source>
</evidence>
<reference evidence="1 2" key="1">
    <citation type="submission" date="2022-01" db="EMBL/GenBank/DDBJ databases">
        <authorList>
            <person name="Xiong W."/>
            <person name="Schranz E."/>
        </authorList>
    </citation>
    <scope>NUCLEOTIDE SEQUENCE [LARGE SCALE GENOMIC DNA]</scope>
</reference>
<proteinExistence type="predicted"/>
<dbReference type="EMBL" id="CAKMRJ010005634">
    <property type="protein sequence ID" value="CAH1448981.1"/>
    <property type="molecule type" value="Genomic_DNA"/>
</dbReference>
<keyword evidence="2" id="KW-1185">Reference proteome</keyword>
<evidence type="ECO:0000313" key="1">
    <source>
        <dbReference type="EMBL" id="CAH1448981.1"/>
    </source>
</evidence>
<gene>
    <name evidence="1" type="ORF">LVIROSA_LOCUS34494</name>
</gene>
<protein>
    <submittedName>
        <fullName evidence="1">Uncharacterized protein</fullName>
    </submittedName>
</protein>
<organism evidence="1 2">
    <name type="scientific">Lactuca virosa</name>
    <dbReference type="NCBI Taxonomy" id="75947"/>
    <lineage>
        <taxon>Eukaryota</taxon>
        <taxon>Viridiplantae</taxon>
        <taxon>Streptophyta</taxon>
        <taxon>Embryophyta</taxon>
        <taxon>Tracheophyta</taxon>
        <taxon>Spermatophyta</taxon>
        <taxon>Magnoliopsida</taxon>
        <taxon>eudicotyledons</taxon>
        <taxon>Gunneridae</taxon>
        <taxon>Pentapetalae</taxon>
        <taxon>asterids</taxon>
        <taxon>campanulids</taxon>
        <taxon>Asterales</taxon>
        <taxon>Asteraceae</taxon>
        <taxon>Cichorioideae</taxon>
        <taxon>Cichorieae</taxon>
        <taxon>Lactucinae</taxon>
        <taxon>Lactuca</taxon>
    </lineage>
</organism>
<sequence length="67" mass="7843">MTKTTQLIHNNYKGISFVPMLLVQFKHINDTASLLPTIIYRYQFCCYARSNAYIADMFVEIALHKEI</sequence>